<accession>A0A0D2J7P4</accession>
<keyword evidence="3" id="KW-1185">Reference proteome</keyword>
<sequence length="82" mass="8502">MLTAIFPYNPPVYMSAHSQGDDCKSQISCADGAPPPCKKGVRTTVTKSCGPNAHQTVSFSQDSQESSGNDGGDSGDDYSGDV</sequence>
<evidence type="ECO:0000256" key="1">
    <source>
        <dbReference type="SAM" id="MobiDB-lite"/>
    </source>
</evidence>
<dbReference type="EMBL" id="KK103309">
    <property type="protein sequence ID" value="KIY95817.1"/>
    <property type="molecule type" value="Genomic_DNA"/>
</dbReference>
<evidence type="ECO:0000313" key="3">
    <source>
        <dbReference type="Proteomes" id="UP000054498"/>
    </source>
</evidence>
<feature type="region of interest" description="Disordered" evidence="1">
    <location>
        <begin position="50"/>
        <end position="82"/>
    </location>
</feature>
<feature type="compositionally biased region" description="Acidic residues" evidence="1">
    <location>
        <begin position="73"/>
        <end position="82"/>
    </location>
</feature>
<name>A0A0D2J7P4_9CHLO</name>
<feature type="compositionally biased region" description="Polar residues" evidence="1">
    <location>
        <begin position="50"/>
        <end position="59"/>
    </location>
</feature>
<proteinExistence type="predicted"/>
<organism evidence="2 3">
    <name type="scientific">Monoraphidium neglectum</name>
    <dbReference type="NCBI Taxonomy" id="145388"/>
    <lineage>
        <taxon>Eukaryota</taxon>
        <taxon>Viridiplantae</taxon>
        <taxon>Chlorophyta</taxon>
        <taxon>core chlorophytes</taxon>
        <taxon>Chlorophyceae</taxon>
        <taxon>CS clade</taxon>
        <taxon>Sphaeropleales</taxon>
        <taxon>Selenastraceae</taxon>
        <taxon>Monoraphidium</taxon>
    </lineage>
</organism>
<dbReference type="AlphaFoldDB" id="A0A0D2J7P4"/>
<gene>
    <name evidence="2" type="ORF">MNEG_12145</name>
</gene>
<dbReference type="RefSeq" id="XP_013894837.1">
    <property type="nucleotide sequence ID" value="XM_014039383.1"/>
</dbReference>
<dbReference type="GeneID" id="25729478"/>
<evidence type="ECO:0000313" key="2">
    <source>
        <dbReference type="EMBL" id="KIY95817.1"/>
    </source>
</evidence>
<protein>
    <submittedName>
        <fullName evidence="2">Uncharacterized protein</fullName>
    </submittedName>
</protein>
<reference evidence="2 3" key="1">
    <citation type="journal article" date="2013" name="BMC Genomics">
        <title>Reconstruction of the lipid metabolism for the microalga Monoraphidium neglectum from its genome sequence reveals characteristics suitable for biofuel production.</title>
        <authorList>
            <person name="Bogen C."/>
            <person name="Al-Dilaimi A."/>
            <person name="Albersmeier A."/>
            <person name="Wichmann J."/>
            <person name="Grundmann M."/>
            <person name="Rupp O."/>
            <person name="Lauersen K.J."/>
            <person name="Blifernez-Klassen O."/>
            <person name="Kalinowski J."/>
            <person name="Goesmann A."/>
            <person name="Mussgnug J.H."/>
            <person name="Kruse O."/>
        </authorList>
    </citation>
    <scope>NUCLEOTIDE SEQUENCE [LARGE SCALE GENOMIC DNA]</scope>
    <source>
        <strain evidence="2 3">SAG 48.87</strain>
    </source>
</reference>
<dbReference type="Proteomes" id="UP000054498">
    <property type="component" value="Unassembled WGS sequence"/>
</dbReference>
<dbReference type="KEGG" id="mng:MNEG_12145"/>